<accession>A0A8S4RLX7</accession>
<dbReference type="Proteomes" id="UP000838756">
    <property type="component" value="Unassembled WGS sequence"/>
</dbReference>
<reference evidence="1" key="1">
    <citation type="submission" date="2022-03" db="EMBL/GenBank/DDBJ databases">
        <authorList>
            <person name="Lindestad O."/>
        </authorList>
    </citation>
    <scope>NUCLEOTIDE SEQUENCE</scope>
</reference>
<gene>
    <name evidence="1" type="primary">jg4885</name>
    <name evidence="1" type="ORF">PAEG_LOCUS15038</name>
</gene>
<dbReference type="EMBL" id="CAKXAJ010025301">
    <property type="protein sequence ID" value="CAH2237870.1"/>
    <property type="molecule type" value="Genomic_DNA"/>
</dbReference>
<name>A0A8S4RLX7_9NEOP</name>
<comment type="caution">
    <text evidence="1">The sequence shown here is derived from an EMBL/GenBank/DDBJ whole genome shotgun (WGS) entry which is preliminary data.</text>
</comment>
<sequence>MFCRAAALFAERRAEGGGRGSARNRSADWKRATWQHRRGALSVGSKWRLCVIDTVLFWLKMSVFVMSLVVGRPELCPVTAGPAPRKPVSDLNVRISNHIAPTLRAMDTLSVPRVT</sequence>
<keyword evidence="2" id="KW-1185">Reference proteome</keyword>
<dbReference type="OrthoDB" id="7296307at2759"/>
<dbReference type="AlphaFoldDB" id="A0A8S4RLX7"/>
<organism evidence="1 2">
    <name type="scientific">Pararge aegeria aegeria</name>
    <dbReference type="NCBI Taxonomy" id="348720"/>
    <lineage>
        <taxon>Eukaryota</taxon>
        <taxon>Metazoa</taxon>
        <taxon>Ecdysozoa</taxon>
        <taxon>Arthropoda</taxon>
        <taxon>Hexapoda</taxon>
        <taxon>Insecta</taxon>
        <taxon>Pterygota</taxon>
        <taxon>Neoptera</taxon>
        <taxon>Endopterygota</taxon>
        <taxon>Lepidoptera</taxon>
        <taxon>Glossata</taxon>
        <taxon>Ditrysia</taxon>
        <taxon>Papilionoidea</taxon>
        <taxon>Nymphalidae</taxon>
        <taxon>Satyrinae</taxon>
        <taxon>Satyrini</taxon>
        <taxon>Parargina</taxon>
        <taxon>Pararge</taxon>
    </lineage>
</organism>
<proteinExistence type="predicted"/>
<evidence type="ECO:0000313" key="1">
    <source>
        <dbReference type="EMBL" id="CAH2237870.1"/>
    </source>
</evidence>
<protein>
    <submittedName>
        <fullName evidence="1">Jg4885 protein</fullName>
    </submittedName>
</protein>
<evidence type="ECO:0000313" key="2">
    <source>
        <dbReference type="Proteomes" id="UP000838756"/>
    </source>
</evidence>